<dbReference type="PROSITE" id="PS50089">
    <property type="entry name" value="ZF_RING_2"/>
    <property type="match status" value="1"/>
</dbReference>
<dbReference type="SUPFAM" id="SSF57850">
    <property type="entry name" value="RING/U-box"/>
    <property type="match status" value="1"/>
</dbReference>
<dbReference type="InterPro" id="IPR013083">
    <property type="entry name" value="Znf_RING/FYVE/PHD"/>
</dbReference>
<dbReference type="Gene3D" id="3.30.40.10">
    <property type="entry name" value="Zinc/RING finger domain, C3HC4 (zinc finger)"/>
    <property type="match status" value="1"/>
</dbReference>
<dbReference type="InterPro" id="IPR052788">
    <property type="entry name" value="RING-type_E3_ligase_ATL"/>
</dbReference>
<accession>A0A6I9QY62</accession>
<dbReference type="GO" id="GO:0008270">
    <property type="term" value="F:zinc ion binding"/>
    <property type="evidence" value="ECO:0007669"/>
    <property type="project" value="UniProtKB-KW"/>
</dbReference>
<proteinExistence type="predicted"/>
<keyword evidence="6" id="KW-1185">Reference proteome</keyword>
<evidence type="ECO:0000256" key="3">
    <source>
        <dbReference type="ARBA" id="ARBA00022833"/>
    </source>
</evidence>
<dbReference type="PANTHER" id="PTHR45798:SF97">
    <property type="entry name" value="ALCOHOL-SENSITIVE RING FINGER PROTEIN 1"/>
    <property type="match status" value="1"/>
</dbReference>
<dbReference type="GO" id="GO:0016567">
    <property type="term" value="P:protein ubiquitination"/>
    <property type="evidence" value="ECO:0007669"/>
    <property type="project" value="UniProtKB-UniPathway"/>
</dbReference>
<evidence type="ECO:0000256" key="2">
    <source>
        <dbReference type="ARBA" id="ARBA00022771"/>
    </source>
</evidence>
<dbReference type="AlphaFoldDB" id="A0A6I9QY62"/>
<name>A0A6I9QY62_ELAGV</name>
<reference evidence="7" key="1">
    <citation type="submission" date="2025-08" db="UniProtKB">
        <authorList>
            <consortium name="RefSeq"/>
        </authorList>
    </citation>
    <scope>IDENTIFICATION</scope>
</reference>
<evidence type="ECO:0000259" key="5">
    <source>
        <dbReference type="PROSITE" id="PS50089"/>
    </source>
</evidence>
<evidence type="ECO:0000313" key="6">
    <source>
        <dbReference type="Proteomes" id="UP000504607"/>
    </source>
</evidence>
<dbReference type="InterPro" id="IPR001841">
    <property type="entry name" value="Znf_RING"/>
</dbReference>
<dbReference type="RefSeq" id="XP_010917270.1">
    <property type="nucleotide sequence ID" value="XM_010918968.2"/>
</dbReference>
<dbReference type="InParanoid" id="A0A6I9QY62"/>
<dbReference type="UniPathway" id="UPA00143"/>
<organism evidence="6 7">
    <name type="scientific">Elaeis guineensis var. tenera</name>
    <name type="common">Oil palm</name>
    <dbReference type="NCBI Taxonomy" id="51953"/>
    <lineage>
        <taxon>Eukaryota</taxon>
        <taxon>Viridiplantae</taxon>
        <taxon>Streptophyta</taxon>
        <taxon>Embryophyta</taxon>
        <taxon>Tracheophyta</taxon>
        <taxon>Spermatophyta</taxon>
        <taxon>Magnoliopsida</taxon>
        <taxon>Liliopsida</taxon>
        <taxon>Arecaceae</taxon>
        <taxon>Arecoideae</taxon>
        <taxon>Cocoseae</taxon>
        <taxon>Elaeidinae</taxon>
        <taxon>Elaeis</taxon>
    </lineage>
</organism>
<dbReference type="Proteomes" id="UP000504607">
    <property type="component" value="Chromosome 1"/>
</dbReference>
<keyword evidence="3" id="KW-0862">Zinc</keyword>
<keyword evidence="1" id="KW-0479">Metal-binding</keyword>
<evidence type="ECO:0000256" key="4">
    <source>
        <dbReference type="PROSITE-ProRule" id="PRU00175"/>
    </source>
</evidence>
<dbReference type="Pfam" id="PF13639">
    <property type="entry name" value="zf-RING_2"/>
    <property type="match status" value="1"/>
</dbReference>
<evidence type="ECO:0000256" key="1">
    <source>
        <dbReference type="ARBA" id="ARBA00022723"/>
    </source>
</evidence>
<keyword evidence="2 4" id="KW-0863">Zinc-finger</keyword>
<protein>
    <submittedName>
        <fullName evidence="7">E3 ubiquitin-protein ligase RNF133-like</fullName>
    </submittedName>
</protein>
<dbReference type="PANTHER" id="PTHR45798">
    <property type="entry name" value="RING-H2 FINGER PROTEIN ATL61-RELATED-RELATED"/>
    <property type="match status" value="1"/>
</dbReference>
<feature type="domain" description="RING-type" evidence="5">
    <location>
        <begin position="117"/>
        <end position="158"/>
    </location>
</feature>
<dbReference type="OrthoDB" id="590840at2759"/>
<evidence type="ECO:0000313" key="7">
    <source>
        <dbReference type="RefSeq" id="XP_010917270.1"/>
    </source>
</evidence>
<sequence length="175" mass="20219">MDRRTYLLYVATLKLMLNDKRSFMLDHLHENHRITSEAVDQQAVEVIRYLGMVGRQALRFPPGGSYALPEWLDRRYKTVIADIDECISQSNFAWMLELGFLRRVWVTAAEASSDESCSICLERFQEGSVIGIPHCGHRYHWDCITKWYDSATTCPLCRRYVLDNADVESSSDSSE</sequence>
<gene>
    <name evidence="7" type="primary">LOC105041898</name>
</gene>
<dbReference type="SMART" id="SM00184">
    <property type="entry name" value="RING"/>
    <property type="match status" value="1"/>
</dbReference>